<evidence type="ECO:0000313" key="3">
    <source>
        <dbReference type="EMBL" id="MFB5193229.1"/>
    </source>
</evidence>
<accession>A0ABV5ALU4</accession>
<organism evidence="3 4">
    <name type="scientific">Alicyclobacillus fastidiosus</name>
    <dbReference type="NCBI Taxonomy" id="392011"/>
    <lineage>
        <taxon>Bacteria</taxon>
        <taxon>Bacillati</taxon>
        <taxon>Bacillota</taxon>
        <taxon>Bacilli</taxon>
        <taxon>Bacillales</taxon>
        <taxon>Alicyclobacillaceae</taxon>
        <taxon>Alicyclobacillus</taxon>
    </lineage>
</organism>
<reference evidence="3 4" key="1">
    <citation type="journal article" date="2024" name="Int. J. Mol. Sci.">
        <title>Exploration of Alicyclobacillus spp. Genome in Search of Antibiotic Resistance.</title>
        <authorList>
            <person name="Bucka-Kolendo J."/>
            <person name="Kiousi D.E."/>
            <person name="Dekowska A."/>
            <person name="Mikolajczuk-Szczyrba A."/>
            <person name="Karadedos D.M."/>
            <person name="Michael P."/>
            <person name="Galanis A."/>
            <person name="Sokolowska B."/>
        </authorList>
    </citation>
    <scope>NUCLEOTIDE SEQUENCE [LARGE SCALE GENOMIC DNA]</scope>
    <source>
        <strain evidence="3 4">KKP 3000</strain>
    </source>
</reference>
<dbReference type="Pfam" id="PF16107">
    <property type="entry name" value="DUF4825"/>
    <property type="match status" value="1"/>
</dbReference>
<feature type="chain" id="PRO_5045218878" evidence="1">
    <location>
        <begin position="28"/>
        <end position="167"/>
    </location>
</feature>
<evidence type="ECO:0000313" key="4">
    <source>
        <dbReference type="Proteomes" id="UP001579974"/>
    </source>
</evidence>
<dbReference type="EMBL" id="JBDXSU010000052">
    <property type="protein sequence ID" value="MFB5193229.1"/>
    <property type="molecule type" value="Genomic_DNA"/>
</dbReference>
<evidence type="ECO:0000256" key="1">
    <source>
        <dbReference type="SAM" id="SignalP"/>
    </source>
</evidence>
<dbReference type="PROSITE" id="PS51257">
    <property type="entry name" value="PROKAR_LIPOPROTEIN"/>
    <property type="match status" value="1"/>
</dbReference>
<keyword evidence="4" id="KW-1185">Reference proteome</keyword>
<gene>
    <name evidence="3" type="ORF">KKP3000_003521</name>
</gene>
<proteinExistence type="predicted"/>
<comment type="caution">
    <text evidence="3">The sequence shown here is derived from an EMBL/GenBank/DDBJ whole genome shotgun (WGS) entry which is preliminary data.</text>
</comment>
<keyword evidence="1" id="KW-0732">Signal</keyword>
<sequence>MKLRMLAIPLILIVSVGLSGCSSNQVANQSAYTPYHLADLLKYKGSYVGNNSAVGSILSMLPGHDYMASFSLETEQKPYGIAVNYQPKQSVSSNYSDFCNNKRPDELLERNAAVLFSLVQNVDVVNFNAPDVGKKTYTFTRTDVQQKYGDLSRILHNQASFTNFLNT</sequence>
<dbReference type="Proteomes" id="UP001579974">
    <property type="component" value="Unassembled WGS sequence"/>
</dbReference>
<name>A0ABV5ALU4_9BACL</name>
<feature type="domain" description="DUF4825" evidence="2">
    <location>
        <begin position="40"/>
        <end position="140"/>
    </location>
</feature>
<protein>
    <submittedName>
        <fullName evidence="3">DUF4825 domain-containing protein</fullName>
    </submittedName>
</protein>
<dbReference type="InterPro" id="IPR032250">
    <property type="entry name" value="DUF4825"/>
</dbReference>
<feature type="signal peptide" evidence="1">
    <location>
        <begin position="1"/>
        <end position="27"/>
    </location>
</feature>
<evidence type="ECO:0000259" key="2">
    <source>
        <dbReference type="Pfam" id="PF16107"/>
    </source>
</evidence>
<dbReference type="RefSeq" id="WP_368780817.1">
    <property type="nucleotide sequence ID" value="NZ_CP162943.1"/>
</dbReference>